<evidence type="ECO:0008006" key="3">
    <source>
        <dbReference type="Google" id="ProtNLM"/>
    </source>
</evidence>
<reference evidence="1" key="1">
    <citation type="submission" date="2020-11" db="EMBL/GenBank/DDBJ databases">
        <title>Bacterial whole genome sequence for Panacibacter sp. DH6.</title>
        <authorList>
            <person name="Le V."/>
            <person name="Ko S."/>
            <person name="Ahn C.-Y."/>
            <person name="Oh H.-M."/>
        </authorList>
    </citation>
    <scope>NUCLEOTIDE SEQUENCE</scope>
    <source>
        <strain evidence="1">DH6</strain>
    </source>
</reference>
<dbReference type="RefSeq" id="WP_196990424.1">
    <property type="nucleotide sequence ID" value="NZ_JADWYR010000001.1"/>
</dbReference>
<dbReference type="Proteomes" id="UP000628448">
    <property type="component" value="Unassembled WGS sequence"/>
</dbReference>
<sequence length="300" mass="34768">MQQTRIDIVSSVDIDTIKWNSCVESSRNPLIYAYTWYLDYMTDNWSGIVINDYEAVMPVPWRKKFGIIYTYTVPFIQQLGGFTKAEFAQDFFLKALIDNYSYGDYNFHYNHQSLALQPLTNYTLDLSLHYALLKQRYHIDLLQNLNKAAKENIFYVNADYKEAVSMYEKLYGDRMLNVKPRDYQNLLQLCTHLAGANKVMARKVTDSNNETLAIALLLSDGRRLYNLANSVSNAGRKKAANHFLFDALIREFAGTGLILDFEGSDIPGVKHFYKNFGGENQFYYACHFNRLPAPLRWLKP</sequence>
<dbReference type="SUPFAM" id="SSF55729">
    <property type="entry name" value="Acyl-CoA N-acyltransferases (Nat)"/>
    <property type="match status" value="1"/>
</dbReference>
<dbReference type="InterPro" id="IPR016181">
    <property type="entry name" value="Acyl_CoA_acyltransferase"/>
</dbReference>
<dbReference type="EMBL" id="JADWYR010000001">
    <property type="protein sequence ID" value="MBG9376412.1"/>
    <property type="molecule type" value="Genomic_DNA"/>
</dbReference>
<accession>A0A931E592</accession>
<organism evidence="1 2">
    <name type="scientific">Panacibacter microcysteis</name>
    <dbReference type="NCBI Taxonomy" id="2793269"/>
    <lineage>
        <taxon>Bacteria</taxon>
        <taxon>Pseudomonadati</taxon>
        <taxon>Bacteroidota</taxon>
        <taxon>Chitinophagia</taxon>
        <taxon>Chitinophagales</taxon>
        <taxon>Chitinophagaceae</taxon>
        <taxon>Panacibacter</taxon>
    </lineage>
</organism>
<evidence type="ECO:0000313" key="2">
    <source>
        <dbReference type="Proteomes" id="UP000628448"/>
    </source>
</evidence>
<dbReference type="Gene3D" id="3.40.630.30">
    <property type="match status" value="1"/>
</dbReference>
<dbReference type="AlphaFoldDB" id="A0A931E592"/>
<gene>
    <name evidence="1" type="ORF">I5907_09220</name>
</gene>
<protein>
    <recommendedName>
        <fullName evidence="3">GNAT family N-acetyltransferase</fullName>
    </recommendedName>
</protein>
<proteinExistence type="predicted"/>
<name>A0A931E592_9BACT</name>
<comment type="caution">
    <text evidence="1">The sequence shown here is derived from an EMBL/GenBank/DDBJ whole genome shotgun (WGS) entry which is preliminary data.</text>
</comment>
<evidence type="ECO:0000313" key="1">
    <source>
        <dbReference type="EMBL" id="MBG9376412.1"/>
    </source>
</evidence>
<keyword evidence="2" id="KW-1185">Reference proteome</keyword>